<feature type="domain" description="C2H2-type" evidence="9">
    <location>
        <begin position="11"/>
        <end position="38"/>
    </location>
</feature>
<accession>M2U9H1</accession>
<dbReference type="HOGENOM" id="CLU_031491_2_0_1"/>
<gene>
    <name evidence="10" type="ORF">COCHEDRAFT_1225854</name>
</gene>
<evidence type="ECO:0000256" key="1">
    <source>
        <dbReference type="ARBA" id="ARBA00004123"/>
    </source>
</evidence>
<organism evidence="10 11">
    <name type="scientific">Cochliobolus heterostrophus (strain C5 / ATCC 48332 / race O)</name>
    <name type="common">Southern corn leaf blight fungus</name>
    <name type="synonym">Bipolaris maydis</name>
    <dbReference type="NCBI Taxonomy" id="701091"/>
    <lineage>
        <taxon>Eukaryota</taxon>
        <taxon>Fungi</taxon>
        <taxon>Dikarya</taxon>
        <taxon>Ascomycota</taxon>
        <taxon>Pezizomycotina</taxon>
        <taxon>Dothideomycetes</taxon>
        <taxon>Pleosporomycetidae</taxon>
        <taxon>Pleosporales</taxon>
        <taxon>Pleosporineae</taxon>
        <taxon>Pleosporaceae</taxon>
        <taxon>Bipolaris</taxon>
    </lineage>
</organism>
<keyword evidence="5" id="KW-0862">Zinc</keyword>
<dbReference type="PROSITE" id="PS00028">
    <property type="entry name" value="ZINC_FINGER_C2H2_1"/>
    <property type="match status" value="2"/>
</dbReference>
<dbReference type="AlphaFoldDB" id="M2U9H1"/>
<dbReference type="GO" id="GO:0005634">
    <property type="term" value="C:nucleus"/>
    <property type="evidence" value="ECO:0007669"/>
    <property type="project" value="UniProtKB-SubCell"/>
</dbReference>
<reference evidence="11" key="2">
    <citation type="journal article" date="2013" name="PLoS Genet.">
        <title>Comparative genome structure, secondary metabolite, and effector coding capacity across Cochliobolus pathogens.</title>
        <authorList>
            <person name="Condon B.J."/>
            <person name="Leng Y."/>
            <person name="Wu D."/>
            <person name="Bushley K.E."/>
            <person name="Ohm R.A."/>
            <person name="Otillar R."/>
            <person name="Martin J."/>
            <person name="Schackwitz W."/>
            <person name="Grimwood J."/>
            <person name="MohdZainudin N."/>
            <person name="Xue C."/>
            <person name="Wang R."/>
            <person name="Manning V.A."/>
            <person name="Dhillon B."/>
            <person name="Tu Z.J."/>
            <person name="Steffenson B.J."/>
            <person name="Salamov A."/>
            <person name="Sun H."/>
            <person name="Lowry S."/>
            <person name="LaButti K."/>
            <person name="Han J."/>
            <person name="Copeland A."/>
            <person name="Lindquist E."/>
            <person name="Barry K."/>
            <person name="Schmutz J."/>
            <person name="Baker S.E."/>
            <person name="Ciuffetti L.M."/>
            <person name="Grigoriev I.V."/>
            <person name="Zhong S."/>
            <person name="Turgeon B.G."/>
        </authorList>
    </citation>
    <scope>NUCLEOTIDE SEQUENCE [LARGE SCALE GENOMIC DNA]</scope>
    <source>
        <strain evidence="11">C5 / ATCC 48332 / race O</strain>
    </source>
</reference>
<keyword evidence="6" id="KW-0539">Nucleus</keyword>
<keyword evidence="2" id="KW-0479">Metal-binding</keyword>
<feature type="domain" description="C2H2-type" evidence="9">
    <location>
        <begin position="288"/>
        <end position="317"/>
    </location>
</feature>
<evidence type="ECO:0000256" key="7">
    <source>
        <dbReference type="PROSITE-ProRule" id="PRU00042"/>
    </source>
</evidence>
<evidence type="ECO:0000313" key="11">
    <source>
        <dbReference type="Proteomes" id="UP000016936"/>
    </source>
</evidence>
<evidence type="ECO:0000259" key="9">
    <source>
        <dbReference type="PROSITE" id="PS50157"/>
    </source>
</evidence>
<evidence type="ECO:0000256" key="3">
    <source>
        <dbReference type="ARBA" id="ARBA00022737"/>
    </source>
</evidence>
<evidence type="ECO:0000256" key="4">
    <source>
        <dbReference type="ARBA" id="ARBA00022771"/>
    </source>
</evidence>
<feature type="region of interest" description="Disordered" evidence="8">
    <location>
        <begin position="410"/>
        <end position="429"/>
    </location>
</feature>
<dbReference type="Proteomes" id="UP000016936">
    <property type="component" value="Unassembled WGS sequence"/>
</dbReference>
<dbReference type="PANTHER" id="PTHR24406">
    <property type="entry name" value="TRANSCRIPTIONAL REPRESSOR CTCFL-RELATED"/>
    <property type="match status" value="1"/>
</dbReference>
<evidence type="ECO:0000256" key="2">
    <source>
        <dbReference type="ARBA" id="ARBA00022723"/>
    </source>
</evidence>
<keyword evidence="11" id="KW-1185">Reference proteome</keyword>
<protein>
    <recommendedName>
        <fullName evidence="9">C2H2-type domain-containing protein</fullName>
    </recommendedName>
</protein>
<dbReference type="SMART" id="SM00355">
    <property type="entry name" value="ZnF_C2H2"/>
    <property type="match status" value="6"/>
</dbReference>
<evidence type="ECO:0000256" key="8">
    <source>
        <dbReference type="SAM" id="MobiDB-lite"/>
    </source>
</evidence>
<evidence type="ECO:0000256" key="5">
    <source>
        <dbReference type="ARBA" id="ARBA00022833"/>
    </source>
</evidence>
<evidence type="ECO:0000256" key="6">
    <source>
        <dbReference type="ARBA" id="ARBA00023242"/>
    </source>
</evidence>
<proteinExistence type="predicted"/>
<keyword evidence="4 7" id="KW-0863">Zinc-finger</keyword>
<dbReference type="OMA" id="VKHIVCP"/>
<dbReference type="GO" id="GO:0008270">
    <property type="term" value="F:zinc ion binding"/>
    <property type="evidence" value="ECO:0007669"/>
    <property type="project" value="UniProtKB-KW"/>
</dbReference>
<reference evidence="10 11" key="1">
    <citation type="journal article" date="2012" name="PLoS Pathog.">
        <title>Diverse lifestyles and strategies of plant pathogenesis encoded in the genomes of eighteen Dothideomycetes fungi.</title>
        <authorList>
            <person name="Ohm R.A."/>
            <person name="Feau N."/>
            <person name="Henrissat B."/>
            <person name="Schoch C.L."/>
            <person name="Horwitz B.A."/>
            <person name="Barry K.W."/>
            <person name="Condon B.J."/>
            <person name="Copeland A.C."/>
            <person name="Dhillon B."/>
            <person name="Glaser F."/>
            <person name="Hesse C.N."/>
            <person name="Kosti I."/>
            <person name="LaButti K."/>
            <person name="Lindquist E.A."/>
            <person name="Lucas S."/>
            <person name="Salamov A.A."/>
            <person name="Bradshaw R.E."/>
            <person name="Ciuffetti L."/>
            <person name="Hamelin R.C."/>
            <person name="Kema G.H.J."/>
            <person name="Lawrence C."/>
            <person name="Scott J.A."/>
            <person name="Spatafora J.W."/>
            <person name="Turgeon B.G."/>
            <person name="de Wit P.J.G.M."/>
            <person name="Zhong S."/>
            <person name="Goodwin S.B."/>
            <person name="Grigoriev I.V."/>
        </authorList>
    </citation>
    <scope>NUCLEOTIDE SEQUENCE [LARGE SCALE GENOMIC DNA]</scope>
    <source>
        <strain evidence="11">C5 / ATCC 48332 / race O</strain>
    </source>
</reference>
<dbReference type="InterPro" id="IPR013087">
    <property type="entry name" value="Znf_C2H2_type"/>
</dbReference>
<dbReference type="STRING" id="701091.M2U9H1"/>
<name>M2U9H1_COCH5</name>
<sequence length="429" mass="48965">MPASLEPIRRFKCTYKDCNMSFDTEKQMRSHKKHSDEHEYCHKCDEDFESFEDYAMHKITRPVEHGRACRVCGDEFKSISGLKRHIELNHKVDQKLTCIGCHGSFYCASLFIEHLEFGHCEVISASQFQGHIIHKQLISELLKCGPALVRFRQKTSKFDAAIDYEEEGGIVLDDPLDDDQEIEAVEFKAIEPDTTLESSMDNLSLIPKGVPRPSSPKLKVWVSRKEKSTAATLFPDAKLNPPKDFSISAHDAAMEQEHGINILHTRFWDPMSTDWNPEKFYDAIVGKYHCPFICEQTFDCVGDLNKHILGEHRDTRMKCPKCLKYFNSATALMSHCESQGARCQINKADDFNIFLDRLSGGFLSVEEKTRPDHLNTKNVLVRNNETGHMEMYSPPIASYLEYKVTTPPDWKDPAGPTVQIGGPPQTSQW</sequence>
<dbReference type="InterPro" id="IPR050888">
    <property type="entry name" value="ZnF_C2H2-type_TF"/>
</dbReference>
<dbReference type="eggNOG" id="ENOG502SAH5">
    <property type="taxonomic scope" value="Eukaryota"/>
</dbReference>
<dbReference type="EMBL" id="KB445578">
    <property type="protein sequence ID" value="EMD90366.1"/>
    <property type="molecule type" value="Genomic_DNA"/>
</dbReference>
<keyword evidence="3" id="KW-0677">Repeat</keyword>
<dbReference type="OrthoDB" id="8117402at2759"/>
<dbReference type="Gene3D" id="3.30.160.60">
    <property type="entry name" value="Classic Zinc Finger"/>
    <property type="match status" value="2"/>
</dbReference>
<feature type="domain" description="C2H2-type" evidence="9">
    <location>
        <begin position="67"/>
        <end position="95"/>
    </location>
</feature>
<evidence type="ECO:0000313" key="10">
    <source>
        <dbReference type="EMBL" id="EMD90366.1"/>
    </source>
</evidence>
<dbReference type="PROSITE" id="PS50157">
    <property type="entry name" value="ZINC_FINGER_C2H2_2"/>
    <property type="match status" value="3"/>
</dbReference>
<comment type="subcellular location">
    <subcellularLocation>
        <location evidence="1">Nucleus</location>
    </subcellularLocation>
</comment>